<dbReference type="eggNOG" id="arCOG03671">
    <property type="taxonomic scope" value="Archaea"/>
</dbReference>
<dbReference type="STRING" id="374847.Kcr_0605"/>
<dbReference type="KEGG" id="kcr:Kcr_0605"/>
<dbReference type="AlphaFoldDB" id="B1L4H9"/>
<organism evidence="2 3">
    <name type="scientific">Korarchaeum cryptofilum (strain OPF8)</name>
    <dbReference type="NCBI Taxonomy" id="374847"/>
    <lineage>
        <taxon>Archaea</taxon>
        <taxon>Thermoproteota</taxon>
        <taxon>Candidatus Korarchaeia</taxon>
        <taxon>Candidatus Korarchaeales</taxon>
        <taxon>Candidatus Korarchaeaceae</taxon>
        <taxon>Candidatus Korarchaeum</taxon>
    </lineage>
</organism>
<proteinExistence type="predicted"/>
<keyword evidence="1" id="KW-0472">Membrane</keyword>
<keyword evidence="1" id="KW-1133">Transmembrane helix</keyword>
<feature type="transmembrane region" description="Helical" evidence="1">
    <location>
        <begin position="376"/>
        <end position="399"/>
    </location>
</feature>
<dbReference type="InParanoid" id="B1L4H9"/>
<name>B1L4H9_KORCO</name>
<gene>
    <name evidence="2" type="ordered locus">Kcr_0605</name>
</gene>
<dbReference type="RefSeq" id="WP_012309255.1">
    <property type="nucleotide sequence ID" value="NC_010482.1"/>
</dbReference>
<evidence type="ECO:0000256" key="1">
    <source>
        <dbReference type="SAM" id="Phobius"/>
    </source>
</evidence>
<reference evidence="2 3" key="1">
    <citation type="journal article" date="2008" name="Proc. Natl. Acad. Sci. U.S.A.">
        <title>A korarchaeal genome reveals new insights into the evolution of the Archaea.</title>
        <authorList>
            <person name="Elkins J.G."/>
            <person name="Podar M."/>
            <person name="Graham D.E."/>
            <person name="Makarova K.S."/>
            <person name="Wolf Y."/>
            <person name="Randau L."/>
            <person name="Hedlund B.P."/>
            <person name="Brochier-Armanet C."/>
            <person name="Kunin V."/>
            <person name="Anderson I."/>
            <person name="Lapidus A."/>
            <person name="Goltsman E."/>
            <person name="Barry K."/>
            <person name="Koonin E.V."/>
            <person name="Hugenholtz P."/>
            <person name="Kyrpides N."/>
            <person name="Wanner G."/>
            <person name="Richardson P."/>
            <person name="Keller M."/>
            <person name="Stetter K.O."/>
        </authorList>
    </citation>
    <scope>NUCLEOTIDE SEQUENCE [LARGE SCALE GENOMIC DNA]</scope>
    <source>
        <strain evidence="3">OPF8</strain>
    </source>
</reference>
<protein>
    <recommendedName>
        <fullName evidence="4">Bacterial repeat domain-containing protein</fullName>
    </recommendedName>
</protein>
<dbReference type="GeneID" id="6093889"/>
<dbReference type="HOGENOM" id="CLU_599375_0_0_2"/>
<evidence type="ECO:0008006" key="4">
    <source>
        <dbReference type="Google" id="ProtNLM"/>
    </source>
</evidence>
<sequence length="456" mass="51257">MRRKELLILLVLLIVVQAASAEDLKVWASKGSVGAGEEIELNILWGDTGCKEYHVVIYRTYPSGEVVRYPAEGYGDPLKAPGPMGIRRTFSADRAGIHTFRVELYCGTTLLAKGDVKVNVTRGASQIYLNASPRKVRVGEEITLFGSMKPERANLSLEVVSPDGARRNLTLIVENGNFSRSLLLNVSGTWRFRALWSGNKDFSGSSSDWIDVEVAKGPLKVSVRTDPPGLTVYVDGKAYPGGGDFEWEEGSIHSLSADAQRTEDGRRYIFRGWRGMSNSTSISVRAEPSSYVAEYRVQYYLNVTSELGEAEGSGWYDAGSYARAKLKTDKIEEFPWIYVFKGWGGDANGSSLISDPILMDKPKVALAKWERTLNPLYMITILSISLAVIFGLTTFYLLLKYRRKKKPSDERVKRIREKISKLEEMRRRGEIPEGVYVKLKREYMMELRRIRGKEKG</sequence>
<keyword evidence="1" id="KW-0812">Transmembrane</keyword>
<dbReference type="OrthoDB" id="11879at2157"/>
<keyword evidence="3" id="KW-1185">Reference proteome</keyword>
<accession>B1L4H9</accession>
<dbReference type="Proteomes" id="UP000001686">
    <property type="component" value="Chromosome"/>
</dbReference>
<evidence type="ECO:0000313" key="3">
    <source>
        <dbReference type="Proteomes" id="UP000001686"/>
    </source>
</evidence>
<evidence type="ECO:0000313" key="2">
    <source>
        <dbReference type="EMBL" id="ACB07358.1"/>
    </source>
</evidence>
<dbReference type="EnsemblBacteria" id="ACB07358">
    <property type="protein sequence ID" value="ACB07358"/>
    <property type="gene ID" value="Kcr_0605"/>
</dbReference>
<dbReference type="EMBL" id="CP000968">
    <property type="protein sequence ID" value="ACB07358.1"/>
    <property type="molecule type" value="Genomic_DNA"/>
</dbReference>